<feature type="domain" description="PAS" evidence="2">
    <location>
        <begin position="321"/>
        <end position="374"/>
    </location>
</feature>
<dbReference type="SUPFAM" id="SSF55073">
    <property type="entry name" value="Nucleotide cyclase"/>
    <property type="match status" value="1"/>
</dbReference>
<dbReference type="InterPro" id="IPR035919">
    <property type="entry name" value="EAL_sf"/>
</dbReference>
<dbReference type="EMBL" id="BOMV01000013">
    <property type="protein sequence ID" value="GIE94491.1"/>
    <property type="molecule type" value="Genomic_DNA"/>
</dbReference>
<keyword evidence="6" id="KW-1185">Reference proteome</keyword>
<dbReference type="SMART" id="SM00267">
    <property type="entry name" value="GGDEF"/>
    <property type="match status" value="1"/>
</dbReference>
<evidence type="ECO:0000256" key="1">
    <source>
        <dbReference type="SAM" id="Phobius"/>
    </source>
</evidence>
<dbReference type="Gene3D" id="3.20.20.450">
    <property type="entry name" value="EAL domain"/>
    <property type="match status" value="1"/>
</dbReference>
<dbReference type="Pfam" id="PF00990">
    <property type="entry name" value="GGDEF"/>
    <property type="match status" value="1"/>
</dbReference>
<dbReference type="Pfam" id="PF00989">
    <property type="entry name" value="PAS"/>
    <property type="match status" value="1"/>
</dbReference>
<dbReference type="Proteomes" id="UP000636960">
    <property type="component" value="Unassembled WGS sequence"/>
</dbReference>
<evidence type="ECO:0000313" key="6">
    <source>
        <dbReference type="Proteomes" id="UP000636960"/>
    </source>
</evidence>
<feature type="transmembrane region" description="Helical" evidence="1">
    <location>
        <begin position="214"/>
        <end position="238"/>
    </location>
</feature>
<feature type="transmembrane region" description="Helical" evidence="1">
    <location>
        <begin position="98"/>
        <end position="117"/>
    </location>
</feature>
<feature type="transmembrane region" description="Helical" evidence="1">
    <location>
        <begin position="63"/>
        <end position="86"/>
    </location>
</feature>
<dbReference type="Gene3D" id="3.30.450.20">
    <property type="entry name" value="PAS domain"/>
    <property type="match status" value="1"/>
</dbReference>
<keyword evidence="1" id="KW-0472">Membrane</keyword>
<dbReference type="NCBIfam" id="TIGR00229">
    <property type="entry name" value="sensory_box"/>
    <property type="match status" value="1"/>
</dbReference>
<protein>
    <submittedName>
        <fullName evidence="5">Uncharacterized protein</fullName>
    </submittedName>
</protein>
<dbReference type="PROSITE" id="PS50883">
    <property type="entry name" value="EAL"/>
    <property type="match status" value="1"/>
</dbReference>
<dbReference type="InterPro" id="IPR029787">
    <property type="entry name" value="Nucleotide_cyclase"/>
</dbReference>
<dbReference type="PROSITE" id="PS50887">
    <property type="entry name" value="GGDEF"/>
    <property type="match status" value="1"/>
</dbReference>
<keyword evidence="1" id="KW-1133">Transmembrane helix</keyword>
<feature type="transmembrane region" description="Helical" evidence="1">
    <location>
        <begin position="259"/>
        <end position="280"/>
    </location>
</feature>
<dbReference type="Pfam" id="PF00563">
    <property type="entry name" value="EAL"/>
    <property type="match status" value="1"/>
</dbReference>
<dbReference type="PANTHER" id="PTHR44757:SF2">
    <property type="entry name" value="BIOFILM ARCHITECTURE MAINTENANCE PROTEIN MBAA"/>
    <property type="match status" value="1"/>
</dbReference>
<dbReference type="SMART" id="SM00091">
    <property type="entry name" value="PAS"/>
    <property type="match status" value="1"/>
</dbReference>
<dbReference type="InterPro" id="IPR000160">
    <property type="entry name" value="GGDEF_dom"/>
</dbReference>
<gene>
    <name evidence="5" type="ORF">Ari01nite_19560</name>
</gene>
<dbReference type="SMART" id="SM00052">
    <property type="entry name" value="EAL"/>
    <property type="match status" value="1"/>
</dbReference>
<dbReference type="Gene3D" id="3.30.70.270">
    <property type="match status" value="1"/>
</dbReference>
<name>A0A919MNX3_9ACTN</name>
<dbReference type="InterPro" id="IPR000014">
    <property type="entry name" value="PAS"/>
</dbReference>
<dbReference type="InterPro" id="IPR052155">
    <property type="entry name" value="Biofilm_reg_signaling"/>
</dbReference>
<dbReference type="InterPro" id="IPR043128">
    <property type="entry name" value="Rev_trsase/Diguanyl_cyclase"/>
</dbReference>
<dbReference type="SUPFAM" id="SSF55785">
    <property type="entry name" value="PYP-like sensor domain (PAS domain)"/>
    <property type="match status" value="1"/>
</dbReference>
<dbReference type="SUPFAM" id="SSF141868">
    <property type="entry name" value="EAL domain-like"/>
    <property type="match status" value="1"/>
</dbReference>
<dbReference type="PANTHER" id="PTHR44757">
    <property type="entry name" value="DIGUANYLATE CYCLASE DGCP"/>
    <property type="match status" value="1"/>
</dbReference>
<dbReference type="InterPro" id="IPR035965">
    <property type="entry name" value="PAS-like_dom_sf"/>
</dbReference>
<organism evidence="5 6">
    <name type="scientific">Paractinoplanes rishiriensis</name>
    <dbReference type="NCBI Taxonomy" id="1050105"/>
    <lineage>
        <taxon>Bacteria</taxon>
        <taxon>Bacillati</taxon>
        <taxon>Actinomycetota</taxon>
        <taxon>Actinomycetes</taxon>
        <taxon>Micromonosporales</taxon>
        <taxon>Micromonosporaceae</taxon>
        <taxon>Paractinoplanes</taxon>
    </lineage>
</organism>
<evidence type="ECO:0000313" key="5">
    <source>
        <dbReference type="EMBL" id="GIE94491.1"/>
    </source>
</evidence>
<evidence type="ECO:0000259" key="3">
    <source>
        <dbReference type="PROSITE" id="PS50883"/>
    </source>
</evidence>
<proteinExistence type="predicted"/>
<feature type="transmembrane region" description="Helical" evidence="1">
    <location>
        <begin position="35"/>
        <end position="51"/>
    </location>
</feature>
<sequence length="869" mass="91996">MVFPSAGRPTIHAVAALLGASLLTAALTLLPVETAAGLLAAGSAGFAVAMLRGRTKGPRLRAIALAAGVLLTAAAGLASGIAAWVAPHRLVADVPLPAEIPLVSLFLVTAFYLPAVLRPAQRRDPLARLRTGLDTVGVTACLIFPPWLLLFSNPDNRRGAAITALIFGAAAAATVAVAGVHAIRHRAALQWCGGGAALSLIGLTAMVFGHDFPFIPNASIATLVAAAAINVAAGLLWYGSVRIHPDVRPIPPAGSEPSASFPLFALPILGSTLVTVYHLLHGGRVDPFSIVLGVTAIMAVAGREWTSAVALRRHADHLTSQGNRLRSLVFGSADVAMVLDADLAVRWQSPAAARQFGLSDQDVLGRQAAALVHPMQADEVHAFLGARMLARSEPSADSIAVQLRDGFGRWRATEWTTSGSDPAEPGHTLVVHVRDVSDLRDLEQTLRESAHLDHPTSLANRQGLRRAAELVPDAGAMIVIELGGLTAIGDVHGPDLAEAVVVEAARRLRNGVDSADVTARLGDSRFAVLTRCGAVRAHLLASQLLNALTAPYLVAGTSSHLSAWAGLADRTADTDVDEVVRRAALALRSVRSGPPGAVEWYDEEMETRLLRRSTLEQDLPGAVARGELDVHYQPVFDLPSRRPVGVEALLSWRHPTLGRVPAAELLPLAEDLGLLAQIEHWQLHRSCRLLAGWRRQHESLWLAVNVRPGELAGPSFQASLPTALETYRIPPSALVLEIAEPDLLAAEDLASHLGRLRAQGIRTAIDNFGAGPTSLSRLRILPIDLLKIDRDVFGQSSDAGRHIGEVLDATVALSQRLGLEVIAHGLQATADLDTVRSAGCRLGQGDLLGPPMPAEHLEALLEQHRDART</sequence>
<dbReference type="CDD" id="cd00130">
    <property type="entry name" value="PAS"/>
    <property type="match status" value="1"/>
</dbReference>
<dbReference type="InterPro" id="IPR013767">
    <property type="entry name" value="PAS_fold"/>
</dbReference>
<keyword evidence="1" id="KW-0812">Transmembrane</keyword>
<dbReference type="GO" id="GO:0006355">
    <property type="term" value="P:regulation of DNA-templated transcription"/>
    <property type="evidence" value="ECO:0007669"/>
    <property type="project" value="InterPro"/>
</dbReference>
<dbReference type="InterPro" id="IPR001633">
    <property type="entry name" value="EAL_dom"/>
</dbReference>
<dbReference type="AlphaFoldDB" id="A0A919MNX3"/>
<reference evidence="5" key="1">
    <citation type="submission" date="2021-01" db="EMBL/GenBank/DDBJ databases">
        <title>Whole genome shotgun sequence of Actinoplanes rishiriensis NBRC 108556.</title>
        <authorList>
            <person name="Komaki H."/>
            <person name="Tamura T."/>
        </authorList>
    </citation>
    <scope>NUCLEOTIDE SEQUENCE</scope>
    <source>
        <strain evidence="5">NBRC 108556</strain>
    </source>
</reference>
<evidence type="ECO:0000259" key="2">
    <source>
        <dbReference type="PROSITE" id="PS50112"/>
    </source>
</evidence>
<feature type="domain" description="GGDEF" evidence="4">
    <location>
        <begin position="473"/>
        <end position="603"/>
    </location>
</feature>
<accession>A0A919MNX3</accession>
<evidence type="ECO:0000259" key="4">
    <source>
        <dbReference type="PROSITE" id="PS50887"/>
    </source>
</evidence>
<feature type="transmembrane region" description="Helical" evidence="1">
    <location>
        <begin position="160"/>
        <end position="180"/>
    </location>
</feature>
<feature type="transmembrane region" description="Helical" evidence="1">
    <location>
        <begin position="187"/>
        <end position="208"/>
    </location>
</feature>
<comment type="caution">
    <text evidence="5">The sequence shown here is derived from an EMBL/GenBank/DDBJ whole genome shotgun (WGS) entry which is preliminary data.</text>
</comment>
<dbReference type="CDD" id="cd01948">
    <property type="entry name" value="EAL"/>
    <property type="match status" value="1"/>
</dbReference>
<feature type="transmembrane region" description="Helical" evidence="1">
    <location>
        <begin position="129"/>
        <end position="148"/>
    </location>
</feature>
<dbReference type="PROSITE" id="PS50112">
    <property type="entry name" value="PAS"/>
    <property type="match status" value="1"/>
</dbReference>
<feature type="domain" description="EAL" evidence="3">
    <location>
        <begin position="612"/>
        <end position="865"/>
    </location>
</feature>